<proteinExistence type="predicted"/>
<evidence type="ECO:0000256" key="3">
    <source>
        <dbReference type="ARBA" id="ARBA00022833"/>
    </source>
</evidence>
<evidence type="ECO:0000256" key="4">
    <source>
        <dbReference type="SAM" id="MobiDB-lite"/>
    </source>
</evidence>
<accession>A0AAN8MSE2</accession>
<dbReference type="Pfam" id="PF13695">
    <property type="entry name" value="Zn_ribbon_3CxxC"/>
    <property type="match status" value="1"/>
</dbReference>
<evidence type="ECO:0000256" key="2">
    <source>
        <dbReference type="ARBA" id="ARBA00022771"/>
    </source>
</evidence>
<dbReference type="GO" id="GO:0008270">
    <property type="term" value="F:zinc ion binding"/>
    <property type="evidence" value="ECO:0007669"/>
    <property type="project" value="UniProtKB-KW"/>
</dbReference>
<gene>
    <name evidence="6" type="ORF">TWF718_005764</name>
</gene>
<keyword evidence="3" id="KW-0862">Zinc</keyword>
<evidence type="ECO:0000313" key="7">
    <source>
        <dbReference type="Proteomes" id="UP001313282"/>
    </source>
</evidence>
<keyword evidence="7" id="KW-1185">Reference proteome</keyword>
<evidence type="ECO:0000313" key="6">
    <source>
        <dbReference type="EMBL" id="KAK6347944.1"/>
    </source>
</evidence>
<feature type="compositionally biased region" description="Polar residues" evidence="4">
    <location>
        <begin position="1"/>
        <end position="14"/>
    </location>
</feature>
<feature type="domain" description="3CxxC-type" evidence="5">
    <location>
        <begin position="135"/>
        <end position="237"/>
    </location>
</feature>
<name>A0AAN8MSE2_9PEZI</name>
<evidence type="ECO:0000259" key="5">
    <source>
        <dbReference type="SMART" id="SM01328"/>
    </source>
</evidence>
<keyword evidence="2" id="KW-0863">Zinc-finger</keyword>
<keyword evidence="1" id="KW-0479">Metal-binding</keyword>
<comment type="caution">
    <text evidence="6">The sequence shown here is derived from an EMBL/GenBank/DDBJ whole genome shotgun (WGS) entry which is preliminary data.</text>
</comment>
<feature type="region of interest" description="Disordered" evidence="4">
    <location>
        <begin position="1"/>
        <end position="28"/>
    </location>
</feature>
<dbReference type="EMBL" id="JAVHNR010000003">
    <property type="protein sequence ID" value="KAK6347944.1"/>
    <property type="molecule type" value="Genomic_DNA"/>
</dbReference>
<dbReference type="AlphaFoldDB" id="A0AAN8MSE2"/>
<organism evidence="6 7">
    <name type="scientific">Orbilia javanica</name>
    <dbReference type="NCBI Taxonomy" id="47235"/>
    <lineage>
        <taxon>Eukaryota</taxon>
        <taxon>Fungi</taxon>
        <taxon>Dikarya</taxon>
        <taxon>Ascomycota</taxon>
        <taxon>Pezizomycotina</taxon>
        <taxon>Orbiliomycetes</taxon>
        <taxon>Orbiliales</taxon>
        <taxon>Orbiliaceae</taxon>
        <taxon>Orbilia</taxon>
    </lineage>
</organism>
<evidence type="ECO:0000256" key="1">
    <source>
        <dbReference type="ARBA" id="ARBA00022723"/>
    </source>
</evidence>
<sequence length="246" mass="28392">MDGPPYSSSAFSQNKSEDITSTSTTESDEIESFQKELQNMDKYTLNHLEIAIYTRTQRRLIHEERCQRSVARKAAKLVNNQAQVLEPKPDAIRTLKDPPKHWYHFPEYHDLIDSKVTGVLFEDTDNNGTLEWQTNLAGTFKCSKGGCNHEWESWIIFTIIRQYELANGNIGYNAKVFNQRCIKCKSLGIMTLDRDTYAERVIRRLKVWKGEKVEAIEVSSKRTLPHIERLCEGCKAGRCRAGDWKS</sequence>
<dbReference type="InterPro" id="IPR027377">
    <property type="entry name" value="ZAR1/RTP1-5-like_Znf-3CxxC"/>
</dbReference>
<reference evidence="6 7" key="1">
    <citation type="submission" date="2019-10" db="EMBL/GenBank/DDBJ databases">
        <authorList>
            <person name="Palmer J.M."/>
        </authorList>
    </citation>
    <scope>NUCLEOTIDE SEQUENCE [LARGE SCALE GENOMIC DNA]</scope>
    <source>
        <strain evidence="6 7">TWF718</strain>
    </source>
</reference>
<protein>
    <recommendedName>
        <fullName evidence="5">3CxxC-type domain-containing protein</fullName>
    </recommendedName>
</protein>
<dbReference type="Proteomes" id="UP001313282">
    <property type="component" value="Unassembled WGS sequence"/>
</dbReference>
<dbReference type="SMART" id="SM01328">
    <property type="entry name" value="zf-3CxxC"/>
    <property type="match status" value="1"/>
</dbReference>